<dbReference type="eggNOG" id="ENOG502S3KV">
    <property type="taxonomic scope" value="Eukaryota"/>
</dbReference>
<keyword evidence="1" id="KW-1133">Transmembrane helix</keyword>
<dbReference type="PANTHER" id="PTHR35700:SF1">
    <property type="entry name" value="OS07G0181800 PROTEIN"/>
    <property type="match status" value="1"/>
</dbReference>
<dbReference type="PANTHER" id="PTHR35700">
    <property type="entry name" value="OS07G0181800 PROTEIN"/>
    <property type="match status" value="1"/>
</dbReference>
<protein>
    <submittedName>
        <fullName evidence="2">Predicted protein</fullName>
    </submittedName>
</protein>
<organism evidence="3">
    <name type="scientific">Micromonas pusilla (strain CCMP1545)</name>
    <name type="common">Picoplanktonic green alga</name>
    <dbReference type="NCBI Taxonomy" id="564608"/>
    <lineage>
        <taxon>Eukaryota</taxon>
        <taxon>Viridiplantae</taxon>
        <taxon>Chlorophyta</taxon>
        <taxon>Mamiellophyceae</taxon>
        <taxon>Mamiellales</taxon>
        <taxon>Mamiellaceae</taxon>
        <taxon>Micromonas</taxon>
    </lineage>
</organism>
<dbReference type="EMBL" id="GG663738">
    <property type="protein sequence ID" value="EEH57620.1"/>
    <property type="molecule type" value="Genomic_DNA"/>
</dbReference>
<proteinExistence type="predicted"/>
<dbReference type="GO" id="GO:0005739">
    <property type="term" value="C:mitochondrion"/>
    <property type="evidence" value="ECO:0007669"/>
    <property type="project" value="InterPro"/>
</dbReference>
<evidence type="ECO:0000313" key="2">
    <source>
        <dbReference type="EMBL" id="EEH57620.1"/>
    </source>
</evidence>
<dbReference type="GO" id="GO:0033617">
    <property type="term" value="P:mitochondrial respiratory chain complex IV assembly"/>
    <property type="evidence" value="ECO:0007669"/>
    <property type="project" value="InterPro"/>
</dbReference>
<accession>C1MPZ1</accession>
<dbReference type="RefSeq" id="XP_003057669.1">
    <property type="nucleotide sequence ID" value="XM_003057623.1"/>
</dbReference>
<keyword evidence="1" id="KW-0472">Membrane</keyword>
<gene>
    <name evidence="2" type="ORF">MICPUCDRAFT_16211</name>
</gene>
<keyword evidence="3" id="KW-1185">Reference proteome</keyword>
<dbReference type="AlphaFoldDB" id="C1MPZ1"/>
<evidence type="ECO:0000313" key="3">
    <source>
        <dbReference type="Proteomes" id="UP000001876"/>
    </source>
</evidence>
<name>C1MPZ1_MICPC</name>
<feature type="transmembrane region" description="Helical" evidence="1">
    <location>
        <begin position="12"/>
        <end position="31"/>
    </location>
</feature>
<evidence type="ECO:0000256" key="1">
    <source>
        <dbReference type="SAM" id="Phobius"/>
    </source>
</evidence>
<reference evidence="2 3" key="1">
    <citation type="journal article" date="2009" name="Science">
        <title>Green evolution and dynamic adaptations revealed by genomes of the marine picoeukaryotes Micromonas.</title>
        <authorList>
            <person name="Worden A.Z."/>
            <person name="Lee J.H."/>
            <person name="Mock T."/>
            <person name="Rouze P."/>
            <person name="Simmons M.P."/>
            <person name="Aerts A.L."/>
            <person name="Allen A.E."/>
            <person name="Cuvelier M.L."/>
            <person name="Derelle E."/>
            <person name="Everett M.V."/>
            <person name="Foulon E."/>
            <person name="Grimwood J."/>
            <person name="Gundlach H."/>
            <person name="Henrissat B."/>
            <person name="Napoli C."/>
            <person name="McDonald S.M."/>
            <person name="Parker M.S."/>
            <person name="Rombauts S."/>
            <person name="Salamov A."/>
            <person name="Von Dassow P."/>
            <person name="Badger J.H."/>
            <person name="Coutinho P.M."/>
            <person name="Demir E."/>
            <person name="Dubchak I."/>
            <person name="Gentemann C."/>
            <person name="Eikrem W."/>
            <person name="Gready J.E."/>
            <person name="John U."/>
            <person name="Lanier W."/>
            <person name="Lindquist E.A."/>
            <person name="Lucas S."/>
            <person name="Mayer K.F."/>
            <person name="Moreau H."/>
            <person name="Not F."/>
            <person name="Otillar R."/>
            <person name="Panaud O."/>
            <person name="Pangilinan J."/>
            <person name="Paulsen I."/>
            <person name="Piegu B."/>
            <person name="Poliakov A."/>
            <person name="Robbens S."/>
            <person name="Schmutz J."/>
            <person name="Toulza E."/>
            <person name="Wyss T."/>
            <person name="Zelensky A."/>
            <person name="Zhou K."/>
            <person name="Armbrust E.V."/>
            <person name="Bhattacharya D."/>
            <person name="Goodenough U.W."/>
            <person name="Van de Peer Y."/>
            <person name="Grigoriev I.V."/>
        </authorList>
    </citation>
    <scope>NUCLEOTIDE SEQUENCE [LARGE SCALE GENOMIC DNA]</scope>
    <source>
        <strain evidence="2 3">CCMP1545</strain>
    </source>
</reference>
<keyword evidence="1" id="KW-0812">Transmembrane</keyword>
<dbReference type="GeneID" id="9683472"/>
<dbReference type="Pfam" id="PF09803">
    <property type="entry name" value="Pet100"/>
    <property type="match status" value="1"/>
</dbReference>
<sequence>MSSARPRFSLELFKFATYLSIPIAMTVAFAANPENLETIIKRHAYVVYPPEGPKPPTNAEMKKIVEANRKKRKV</sequence>
<dbReference type="Proteomes" id="UP000001876">
    <property type="component" value="Unassembled WGS sequence"/>
</dbReference>
<dbReference type="OrthoDB" id="495469at2759"/>
<dbReference type="OMA" id="MANRAYV"/>
<dbReference type="InterPro" id="IPR018625">
    <property type="entry name" value="Pet100"/>
</dbReference>
<dbReference type="KEGG" id="mpp:MICPUCDRAFT_16211"/>